<keyword evidence="4 5" id="KW-0802">TPR repeat</keyword>
<dbReference type="InterPro" id="IPR051263">
    <property type="entry name" value="C-type_cytochrome_biogenesis"/>
</dbReference>
<feature type="transmembrane region" description="Helical" evidence="6">
    <location>
        <begin position="87"/>
        <end position="107"/>
    </location>
</feature>
<name>A0ABT9H2N8_9GAMM</name>
<protein>
    <submittedName>
        <fullName evidence="9">C-type cytochrome biogenesis protein CcmI</fullName>
    </submittedName>
</protein>
<keyword evidence="6" id="KW-1133">Transmembrane helix</keyword>
<evidence type="ECO:0000259" key="8">
    <source>
        <dbReference type="Pfam" id="PF23914"/>
    </source>
</evidence>
<dbReference type="Pfam" id="PF23892">
    <property type="entry name" value="Ig_CycH"/>
    <property type="match status" value="1"/>
</dbReference>
<evidence type="ECO:0000256" key="2">
    <source>
        <dbReference type="ARBA" id="ARBA00022737"/>
    </source>
</evidence>
<evidence type="ECO:0000313" key="9">
    <source>
        <dbReference type="EMBL" id="MDP4537575.1"/>
    </source>
</evidence>
<dbReference type="InterPro" id="IPR056412">
    <property type="entry name" value="Ig_CycH"/>
</dbReference>
<evidence type="ECO:0000256" key="1">
    <source>
        <dbReference type="ARBA" id="ARBA00004196"/>
    </source>
</evidence>
<comment type="subcellular location">
    <subcellularLocation>
        <location evidence="1">Cell envelope</location>
    </subcellularLocation>
</comment>
<dbReference type="SMART" id="SM00028">
    <property type="entry name" value="TPR"/>
    <property type="match status" value="2"/>
</dbReference>
<reference evidence="9 10" key="1">
    <citation type="submission" date="2023-08" db="EMBL/GenBank/DDBJ databases">
        <authorList>
            <person name="Joshi A."/>
            <person name="Thite S."/>
        </authorList>
    </citation>
    <scope>NUCLEOTIDE SEQUENCE [LARGE SCALE GENOMIC DNA]</scope>
    <source>
        <strain evidence="9 10">AC40</strain>
    </source>
</reference>
<dbReference type="SUPFAM" id="SSF48452">
    <property type="entry name" value="TPR-like"/>
    <property type="match status" value="1"/>
</dbReference>
<proteinExistence type="predicted"/>
<feature type="transmembrane region" description="Helical" evidence="6">
    <location>
        <begin position="6"/>
        <end position="22"/>
    </location>
</feature>
<organism evidence="9 10">
    <name type="scientific">Alkalimonas collagenimarina</name>
    <dbReference type="NCBI Taxonomy" id="400390"/>
    <lineage>
        <taxon>Bacteria</taxon>
        <taxon>Pseudomonadati</taxon>
        <taxon>Pseudomonadota</taxon>
        <taxon>Gammaproteobacteria</taxon>
        <taxon>Alkalimonas</taxon>
    </lineage>
</organism>
<keyword evidence="2" id="KW-0677">Repeat</keyword>
<comment type="caution">
    <text evidence="9">The sequence shown here is derived from an EMBL/GenBank/DDBJ whole genome shotgun (WGS) entry which is preliminary data.</text>
</comment>
<evidence type="ECO:0000259" key="7">
    <source>
        <dbReference type="Pfam" id="PF23892"/>
    </source>
</evidence>
<dbReference type="Gene3D" id="1.25.40.10">
    <property type="entry name" value="Tetratricopeptide repeat domain"/>
    <property type="match status" value="1"/>
</dbReference>
<dbReference type="NCBIfam" id="TIGR03142">
    <property type="entry name" value="cytochro_ccmI"/>
    <property type="match status" value="1"/>
</dbReference>
<gene>
    <name evidence="9" type="primary">ccmI</name>
    <name evidence="9" type="ORF">Q3O60_15405</name>
</gene>
<evidence type="ECO:0000256" key="5">
    <source>
        <dbReference type="PROSITE-ProRule" id="PRU00339"/>
    </source>
</evidence>
<keyword evidence="10" id="KW-1185">Reference proteome</keyword>
<dbReference type="InterPro" id="IPR011990">
    <property type="entry name" value="TPR-like_helical_dom_sf"/>
</dbReference>
<dbReference type="InterPro" id="IPR056413">
    <property type="entry name" value="TPR_CcmH_CycH"/>
</dbReference>
<evidence type="ECO:0000256" key="6">
    <source>
        <dbReference type="SAM" id="Phobius"/>
    </source>
</evidence>
<evidence type="ECO:0000313" key="10">
    <source>
        <dbReference type="Proteomes" id="UP001231616"/>
    </source>
</evidence>
<dbReference type="PANTHER" id="PTHR47870:SF1">
    <property type="entry name" value="CYTOCHROME C-TYPE BIOGENESIS PROTEIN CCMH"/>
    <property type="match status" value="1"/>
</dbReference>
<keyword evidence="6" id="KW-0812">Transmembrane</keyword>
<dbReference type="PROSITE" id="PS50005">
    <property type="entry name" value="TPR"/>
    <property type="match status" value="1"/>
</dbReference>
<dbReference type="InterPro" id="IPR017560">
    <property type="entry name" value="Cyt_c_biogenesis_CcmI"/>
</dbReference>
<keyword evidence="6" id="KW-0472">Membrane</keyword>
<dbReference type="InterPro" id="IPR019734">
    <property type="entry name" value="TPR_rpt"/>
</dbReference>
<sequence>MIWQLLFGALLMIALSVIFIIWPRKSTAGQHQTPAQLFEERMQLLATARDNDELAEDDFVSAANDLKQQFLEQEATAVQLSSPKHKLMWHAGILLSVVVIVAGIYSWNGHYQQLAHWQLAQENMTEFGERALLDRGEPLSEDELASFALALRTKLAREGDDAVAWMLLGRLWMSQGFLMDSIEAFEKALQMTPNRPALLISYSQALLVVGGDDKLAKAGRALARVLTQDPEHIDALSLLALVAYEKGDMDEAITAWTLLLDRLPTSDPRYQAVIDQLDKLGHSVEARQERTVQLALYVEPGLRRDYPDASVFIFVRQANGPALPLAAQRIPVPAGEINLLLTEQMAMQSGWTLASADEVEVVARFSRSGNVEEREGDLEVVSEVQTFTEPAIKLSLRLKTNE</sequence>
<dbReference type="Pfam" id="PF23914">
    <property type="entry name" value="TPR_CcmH_CycH"/>
    <property type="match status" value="1"/>
</dbReference>
<dbReference type="EMBL" id="JAUZVZ010000027">
    <property type="protein sequence ID" value="MDP4537575.1"/>
    <property type="molecule type" value="Genomic_DNA"/>
</dbReference>
<dbReference type="RefSeq" id="WP_305894831.1">
    <property type="nucleotide sequence ID" value="NZ_JAUZVZ010000027.1"/>
</dbReference>
<evidence type="ECO:0000256" key="4">
    <source>
        <dbReference type="ARBA" id="ARBA00022803"/>
    </source>
</evidence>
<dbReference type="PANTHER" id="PTHR47870">
    <property type="entry name" value="CYTOCHROME C-TYPE BIOGENESIS PROTEIN CCMH"/>
    <property type="match status" value="1"/>
</dbReference>
<accession>A0ABT9H2N8</accession>
<feature type="domain" description="Cytochrome c-type biogenesis protein H TPR" evidence="8">
    <location>
        <begin position="113"/>
        <end position="270"/>
    </location>
</feature>
<feature type="domain" description="Cytochrome c-type biogenesis protein H Ig-like" evidence="7">
    <location>
        <begin position="298"/>
        <end position="386"/>
    </location>
</feature>
<keyword evidence="3" id="KW-0201">Cytochrome c-type biogenesis</keyword>
<feature type="repeat" description="TPR" evidence="5">
    <location>
        <begin position="162"/>
        <end position="195"/>
    </location>
</feature>
<dbReference type="Proteomes" id="UP001231616">
    <property type="component" value="Unassembled WGS sequence"/>
</dbReference>
<evidence type="ECO:0000256" key="3">
    <source>
        <dbReference type="ARBA" id="ARBA00022748"/>
    </source>
</evidence>